<name>A0A0M3K7P2_ANISI</name>
<dbReference type="WBParaSite" id="ASIM_0001698301-mRNA-1">
    <property type="protein sequence ID" value="ASIM_0001698301-mRNA-1"/>
    <property type="gene ID" value="ASIM_0001698301"/>
</dbReference>
<feature type="transmembrane region" description="Helical" evidence="6">
    <location>
        <begin position="144"/>
        <end position="162"/>
    </location>
</feature>
<dbReference type="EMBL" id="UYRR01033053">
    <property type="protein sequence ID" value="VDK57653.1"/>
    <property type="molecule type" value="Genomic_DNA"/>
</dbReference>
<feature type="transmembrane region" description="Helical" evidence="6">
    <location>
        <begin position="95"/>
        <end position="114"/>
    </location>
</feature>
<dbReference type="InterPro" id="IPR036259">
    <property type="entry name" value="MFS_trans_sf"/>
</dbReference>
<feature type="transmembrane region" description="Helical" evidence="6">
    <location>
        <begin position="279"/>
        <end position="301"/>
    </location>
</feature>
<evidence type="ECO:0000256" key="6">
    <source>
        <dbReference type="SAM" id="Phobius"/>
    </source>
</evidence>
<sequence>MKIVSRCSKRVAQKLEDRATSWKSIWLCYLVQMLSGVQFSMYFTSMWPYFSQLDSDATMSFFGWINTAYSLGQMIASWVFGYWNQKTMRAKQPACFGLFIMALGNTLYAVLPEVPFQRKWLMLVARLLVGFGSAKVMALSNGSFVLGISLGPAVQAIFTPIGEEGFVLGTVLINMYTLPPMIMVPVSLVSIFLLGVFFTENYAGTISEEDKKAVRDVVEHSYETSFQILLLWFQNAIEWPHSPASIYGSCFKQSLPVLKCLTMTPLTMVLYNWNDRTAVLYNGIIHIIGCSIDVINYLILCYTPVRRVDKRKLMLFSMLCFIFYYIATSPWPFYSGSLDFIKIGTGLMQGIFEFGGCVARCIAPVILTKLFESSGYLWINVIDLTLLFIGFSLLIIFYGRIVPLNLKPNVGVATRYKRGMFYRL</sequence>
<dbReference type="Pfam" id="PF07690">
    <property type="entry name" value="MFS_1"/>
    <property type="match status" value="1"/>
</dbReference>
<dbReference type="SUPFAM" id="SSF103473">
    <property type="entry name" value="MFS general substrate transporter"/>
    <property type="match status" value="1"/>
</dbReference>
<dbReference type="CDD" id="cd17326">
    <property type="entry name" value="MFS_MFSD8"/>
    <property type="match status" value="1"/>
</dbReference>
<dbReference type="PANTHER" id="PTHR23510">
    <property type="entry name" value="INNER MEMBRANE TRANSPORT PROTEIN YAJR"/>
    <property type="match status" value="1"/>
</dbReference>
<keyword evidence="2" id="KW-0813">Transport</keyword>
<organism evidence="9">
    <name type="scientific">Anisakis simplex</name>
    <name type="common">Herring worm</name>
    <dbReference type="NCBI Taxonomy" id="6269"/>
    <lineage>
        <taxon>Eukaryota</taxon>
        <taxon>Metazoa</taxon>
        <taxon>Ecdysozoa</taxon>
        <taxon>Nematoda</taxon>
        <taxon>Chromadorea</taxon>
        <taxon>Rhabditida</taxon>
        <taxon>Spirurina</taxon>
        <taxon>Ascaridomorpha</taxon>
        <taxon>Ascaridoidea</taxon>
        <taxon>Anisakidae</taxon>
        <taxon>Anisakis</taxon>
        <taxon>Anisakis simplex complex</taxon>
    </lineage>
</organism>
<evidence type="ECO:0000256" key="2">
    <source>
        <dbReference type="ARBA" id="ARBA00022448"/>
    </source>
</evidence>
<dbReference type="Proteomes" id="UP000267096">
    <property type="component" value="Unassembled WGS sequence"/>
</dbReference>
<dbReference type="OrthoDB" id="370281at2759"/>
<reference evidence="7 8" key="2">
    <citation type="submission" date="2018-11" db="EMBL/GenBank/DDBJ databases">
        <authorList>
            <consortium name="Pathogen Informatics"/>
        </authorList>
    </citation>
    <scope>NUCLEOTIDE SEQUENCE [LARGE SCALE GENOMIC DNA]</scope>
</reference>
<evidence type="ECO:0000256" key="3">
    <source>
        <dbReference type="ARBA" id="ARBA00022692"/>
    </source>
</evidence>
<keyword evidence="3 6" id="KW-0812">Transmembrane</keyword>
<keyword evidence="8" id="KW-1185">Reference proteome</keyword>
<feature type="transmembrane region" description="Helical" evidence="6">
    <location>
        <begin position="375"/>
        <end position="398"/>
    </location>
</feature>
<proteinExistence type="predicted"/>
<evidence type="ECO:0000256" key="1">
    <source>
        <dbReference type="ARBA" id="ARBA00004127"/>
    </source>
</evidence>
<dbReference type="GO" id="GO:0022857">
    <property type="term" value="F:transmembrane transporter activity"/>
    <property type="evidence" value="ECO:0007669"/>
    <property type="project" value="InterPro"/>
</dbReference>
<dbReference type="GO" id="GO:0012505">
    <property type="term" value="C:endomembrane system"/>
    <property type="evidence" value="ECO:0007669"/>
    <property type="project" value="UniProtKB-SubCell"/>
</dbReference>
<evidence type="ECO:0000313" key="7">
    <source>
        <dbReference type="EMBL" id="VDK57653.1"/>
    </source>
</evidence>
<evidence type="ECO:0000256" key="5">
    <source>
        <dbReference type="ARBA" id="ARBA00023136"/>
    </source>
</evidence>
<protein>
    <submittedName>
        <fullName evidence="9">MFS domain-containing protein</fullName>
    </submittedName>
</protein>
<gene>
    <name evidence="7" type="ORF">ASIM_LOCUS16390</name>
</gene>
<dbReference type="Gene3D" id="1.20.1250.20">
    <property type="entry name" value="MFS general substrate transporter like domains"/>
    <property type="match status" value="1"/>
</dbReference>
<dbReference type="InterPro" id="IPR051068">
    <property type="entry name" value="MFS_Domain-Containing_Protein"/>
</dbReference>
<comment type="subcellular location">
    <subcellularLocation>
        <location evidence="1">Endomembrane system</location>
        <topology evidence="1">Multi-pass membrane protein</topology>
    </subcellularLocation>
</comment>
<evidence type="ECO:0000313" key="8">
    <source>
        <dbReference type="Proteomes" id="UP000267096"/>
    </source>
</evidence>
<evidence type="ECO:0000313" key="9">
    <source>
        <dbReference type="WBParaSite" id="ASIM_0001698301-mRNA-1"/>
    </source>
</evidence>
<dbReference type="InterPro" id="IPR011701">
    <property type="entry name" value="MFS"/>
</dbReference>
<accession>A0A0M3K7P2</accession>
<dbReference type="GO" id="GO:0005765">
    <property type="term" value="C:lysosomal membrane"/>
    <property type="evidence" value="ECO:0007669"/>
    <property type="project" value="TreeGrafter"/>
</dbReference>
<feature type="transmembrane region" description="Helical" evidence="6">
    <location>
        <begin position="61"/>
        <end position="83"/>
    </location>
</feature>
<evidence type="ECO:0000256" key="4">
    <source>
        <dbReference type="ARBA" id="ARBA00022989"/>
    </source>
</evidence>
<dbReference type="PANTHER" id="PTHR23510:SF3">
    <property type="entry name" value="MAJOR FACILITATOR SUPERFAMILY DOMAIN-CONTAINING PROTEIN 8"/>
    <property type="match status" value="1"/>
</dbReference>
<reference evidence="9" key="1">
    <citation type="submission" date="2017-02" db="UniProtKB">
        <authorList>
            <consortium name="WormBaseParasite"/>
        </authorList>
    </citation>
    <scope>IDENTIFICATION</scope>
</reference>
<feature type="transmembrane region" description="Helical" evidence="6">
    <location>
        <begin position="313"/>
        <end position="334"/>
    </location>
</feature>
<keyword evidence="4 6" id="KW-1133">Transmembrane helix</keyword>
<feature type="transmembrane region" description="Helical" evidence="6">
    <location>
        <begin position="182"/>
        <end position="203"/>
    </location>
</feature>
<keyword evidence="5 6" id="KW-0472">Membrane</keyword>
<feature type="transmembrane region" description="Helical" evidence="6">
    <location>
        <begin position="21"/>
        <end position="41"/>
    </location>
</feature>
<dbReference type="AlphaFoldDB" id="A0A0M3K7P2"/>